<evidence type="ECO:0000313" key="4">
    <source>
        <dbReference type="Proteomes" id="UP001556367"/>
    </source>
</evidence>
<accession>A0ABR3J7T1</accession>
<dbReference type="SUPFAM" id="SSF52047">
    <property type="entry name" value="RNI-like"/>
    <property type="match status" value="1"/>
</dbReference>
<dbReference type="InterPro" id="IPR001810">
    <property type="entry name" value="F-box_dom"/>
</dbReference>
<organism evidence="3 4">
    <name type="scientific">Hohenbuehelia grisea</name>
    <dbReference type="NCBI Taxonomy" id="104357"/>
    <lineage>
        <taxon>Eukaryota</taxon>
        <taxon>Fungi</taxon>
        <taxon>Dikarya</taxon>
        <taxon>Basidiomycota</taxon>
        <taxon>Agaricomycotina</taxon>
        <taxon>Agaricomycetes</taxon>
        <taxon>Agaricomycetidae</taxon>
        <taxon>Agaricales</taxon>
        <taxon>Pleurotineae</taxon>
        <taxon>Pleurotaceae</taxon>
        <taxon>Hohenbuehelia</taxon>
    </lineage>
</organism>
<dbReference type="EMBL" id="JASNQZ010000011">
    <property type="protein sequence ID" value="KAL0951553.1"/>
    <property type="molecule type" value="Genomic_DNA"/>
</dbReference>
<evidence type="ECO:0000259" key="2">
    <source>
        <dbReference type="PROSITE" id="PS50181"/>
    </source>
</evidence>
<dbReference type="InterPro" id="IPR032675">
    <property type="entry name" value="LRR_dom_sf"/>
</dbReference>
<dbReference type="Gene3D" id="1.20.1280.50">
    <property type="match status" value="1"/>
</dbReference>
<evidence type="ECO:0000313" key="3">
    <source>
        <dbReference type="EMBL" id="KAL0951553.1"/>
    </source>
</evidence>
<proteinExistence type="predicted"/>
<reference evidence="4" key="1">
    <citation type="submission" date="2024-06" db="EMBL/GenBank/DDBJ databases">
        <title>Multi-omics analyses provide insights into the biosynthesis of the anticancer antibiotic pleurotin in Hohenbuehelia grisea.</title>
        <authorList>
            <person name="Weaver J.A."/>
            <person name="Alberti F."/>
        </authorList>
    </citation>
    <scope>NUCLEOTIDE SEQUENCE [LARGE SCALE GENOMIC DNA]</scope>
    <source>
        <strain evidence="4">T-177</strain>
    </source>
</reference>
<evidence type="ECO:0000256" key="1">
    <source>
        <dbReference type="SAM" id="MobiDB-lite"/>
    </source>
</evidence>
<dbReference type="Pfam" id="PF12937">
    <property type="entry name" value="F-box-like"/>
    <property type="match status" value="1"/>
</dbReference>
<feature type="domain" description="F-box" evidence="2">
    <location>
        <begin position="156"/>
        <end position="212"/>
    </location>
</feature>
<feature type="region of interest" description="Disordered" evidence="1">
    <location>
        <begin position="1"/>
        <end position="46"/>
    </location>
</feature>
<comment type="caution">
    <text evidence="3">The sequence shown here is derived from an EMBL/GenBank/DDBJ whole genome shotgun (WGS) entry which is preliminary data.</text>
</comment>
<dbReference type="PROSITE" id="PS50181">
    <property type="entry name" value="FBOX"/>
    <property type="match status" value="1"/>
</dbReference>
<name>A0ABR3J7T1_9AGAR</name>
<dbReference type="Proteomes" id="UP001556367">
    <property type="component" value="Unassembled WGS sequence"/>
</dbReference>
<dbReference type="InterPro" id="IPR036047">
    <property type="entry name" value="F-box-like_dom_sf"/>
</dbReference>
<gene>
    <name evidence="3" type="ORF">HGRIS_008236</name>
</gene>
<dbReference type="Gene3D" id="3.80.10.10">
    <property type="entry name" value="Ribonuclease Inhibitor"/>
    <property type="match status" value="1"/>
</dbReference>
<protein>
    <recommendedName>
        <fullName evidence="2">F-box domain-containing protein</fullName>
    </recommendedName>
</protein>
<sequence length="616" mass="69776">MMTVPGSHDDPNAAQSAKASHDPATDGEVTSIPTGQHDAPSPSLMSSSLTTAHIMPQGSATGSSSPPVSPLHYTQLRLANPGLDPVSLAHLYLHVKLRDHASPRPPTEEEANHTRASSAHLTEMYHLSWPMRDLTEETRDTFEAYRLERDLRFYKLFRVNDLPSEIMSNILRYVIWSATIAPVGILTRYNLAAVCRKWRYLVNEDPTIWNIIGVHGYKDIPRAILWIERAKDATIDLRIDEANMSGGDRFSFELEHMQTLLAAVIPKLSQLRSFTVIIEQWPAVLLLLDSLRQAGEQGVSFNFDRFEVHRVGHPFVWIGPGYEPEQYRHPITLFGGAPTPRLEHLALNGVHINWNTSHISNLVTLDIRRVALDLCPSLSQFRDMLQSCPNLNRLVLDSAAPYNDVADVGTLQPIPLMNLKDLVICNYSLEYSLLVLRQFVAPNVRRFTIANFRGENYAPLFFLLVGRYPQVRSLTFTNVEMAWSVRCVPLIVKWLSSMPDLQFLRLSKVDRTFLFHFLHDREHPHIYPMPGLAPPANVIAPRLTLLECELIDDISQLCSFVRARADINAPFQRVFLLDALARLFNFQQAKYLRSMCPVTVKPVGASNPEERAIFED</sequence>
<dbReference type="SUPFAM" id="SSF81383">
    <property type="entry name" value="F-box domain"/>
    <property type="match status" value="1"/>
</dbReference>
<keyword evidence="4" id="KW-1185">Reference proteome</keyword>